<dbReference type="STRING" id="186497.PF0773"/>
<dbReference type="Proteomes" id="UP000001013">
    <property type="component" value="Chromosome"/>
</dbReference>
<proteinExistence type="predicted"/>
<dbReference type="EMBL" id="AE009950">
    <property type="protein sequence ID" value="AAL80897.1"/>
    <property type="molecule type" value="Genomic_DNA"/>
</dbReference>
<accession>Q8U2Q9</accession>
<evidence type="ECO:0008006" key="3">
    <source>
        <dbReference type="Google" id="ProtNLM"/>
    </source>
</evidence>
<sequence>MEAVLDTSVIIEIARGNREILEKALGLDNTL</sequence>
<name>Q8U2Q9_PYRFU</name>
<dbReference type="HOGENOM" id="CLU_3394550_0_0_2"/>
<keyword evidence="2" id="KW-1185">Reference proteome</keyword>
<reference evidence="1 2" key="1">
    <citation type="journal article" date="1999" name="Genetics">
        <title>Divergence of the hyperthermophilic archaea Pyrococcus furiosus and P. horikoshii inferred from complete genomic sequences.</title>
        <authorList>
            <person name="Maeder D.L."/>
            <person name="Weiss R.B."/>
            <person name="Dunn D.M."/>
            <person name="Cherry J.L."/>
            <person name="Gonzalez J.M."/>
            <person name="DiRuggiero J."/>
            <person name="Robb F.T."/>
        </authorList>
    </citation>
    <scope>NUCLEOTIDE SEQUENCE [LARGE SCALE GENOMIC DNA]</scope>
    <source>
        <strain evidence="2">ATCC 43587 / DSM 3638 / JCM 8422 / Vc1</strain>
    </source>
</reference>
<dbReference type="KEGG" id="pfu:PF0773"/>
<organism evidence="1 2">
    <name type="scientific">Pyrococcus furiosus (strain ATCC 43587 / DSM 3638 / JCM 8422 / Vc1)</name>
    <dbReference type="NCBI Taxonomy" id="186497"/>
    <lineage>
        <taxon>Archaea</taxon>
        <taxon>Methanobacteriati</taxon>
        <taxon>Methanobacteriota</taxon>
        <taxon>Thermococci</taxon>
        <taxon>Thermococcales</taxon>
        <taxon>Thermococcaceae</taxon>
        <taxon>Pyrococcus</taxon>
    </lineage>
</organism>
<evidence type="ECO:0000313" key="1">
    <source>
        <dbReference type="EMBL" id="AAL80897.1"/>
    </source>
</evidence>
<evidence type="ECO:0000313" key="2">
    <source>
        <dbReference type="Proteomes" id="UP000001013"/>
    </source>
</evidence>
<dbReference type="AlphaFoldDB" id="Q8U2Q9"/>
<gene>
    <name evidence="1" type="ordered locus">PF0773</name>
</gene>
<dbReference type="PaxDb" id="186497-PF0773"/>
<protein>
    <recommendedName>
        <fullName evidence="3">PIN domain-containing protein</fullName>
    </recommendedName>
</protein>